<gene>
    <name evidence="6" type="ORF">SAMN05661093_04022</name>
</gene>
<dbReference type="InterPro" id="IPR036736">
    <property type="entry name" value="ACP-like_sf"/>
</dbReference>
<evidence type="ECO:0000256" key="2">
    <source>
        <dbReference type="ARBA" id="ARBA00022553"/>
    </source>
</evidence>
<dbReference type="InterPro" id="IPR013120">
    <property type="entry name" value="FAR_NAD-bd"/>
</dbReference>
<keyword evidence="7" id="KW-1185">Reference proteome</keyword>
<evidence type="ECO:0000313" key="6">
    <source>
        <dbReference type="EMBL" id="SMD05898.1"/>
    </source>
</evidence>
<dbReference type="Pfam" id="PF02801">
    <property type="entry name" value="Ketoacyl-synt_C"/>
    <property type="match status" value="1"/>
</dbReference>
<dbReference type="GO" id="GO:0004312">
    <property type="term" value="F:fatty acid synthase activity"/>
    <property type="evidence" value="ECO:0007669"/>
    <property type="project" value="TreeGrafter"/>
</dbReference>
<keyword evidence="3" id="KW-0808">Transferase</keyword>
<dbReference type="AlphaFoldDB" id="A0A1Y5XM29"/>
<dbReference type="CDD" id="cd00833">
    <property type="entry name" value="PKS"/>
    <property type="match status" value="1"/>
</dbReference>
<dbReference type="InterPro" id="IPR014030">
    <property type="entry name" value="Ketoacyl_synth_N"/>
</dbReference>
<feature type="domain" description="Carrier" evidence="4">
    <location>
        <begin position="577"/>
        <end position="653"/>
    </location>
</feature>
<dbReference type="Pfam" id="PF22621">
    <property type="entry name" value="CurL-like_PKS_C"/>
    <property type="match status" value="1"/>
</dbReference>
<proteinExistence type="predicted"/>
<dbReference type="InterPro" id="IPR016039">
    <property type="entry name" value="Thiolase-like"/>
</dbReference>
<dbReference type="InterPro" id="IPR050091">
    <property type="entry name" value="PKS_NRPS_Biosynth_Enz"/>
</dbReference>
<dbReference type="Gene3D" id="3.30.70.3290">
    <property type="match status" value="1"/>
</dbReference>
<dbReference type="InterPro" id="IPR036291">
    <property type="entry name" value="NAD(P)-bd_dom_sf"/>
</dbReference>
<dbReference type="GO" id="GO:0005886">
    <property type="term" value="C:plasma membrane"/>
    <property type="evidence" value="ECO:0007669"/>
    <property type="project" value="TreeGrafter"/>
</dbReference>
<dbReference type="SUPFAM" id="SSF53901">
    <property type="entry name" value="Thiolase-like"/>
    <property type="match status" value="1"/>
</dbReference>
<dbReference type="SMART" id="SM00825">
    <property type="entry name" value="PKS_KS"/>
    <property type="match status" value="1"/>
</dbReference>
<dbReference type="GO" id="GO:0005737">
    <property type="term" value="C:cytoplasm"/>
    <property type="evidence" value="ECO:0007669"/>
    <property type="project" value="TreeGrafter"/>
</dbReference>
<evidence type="ECO:0000313" key="7">
    <source>
        <dbReference type="Proteomes" id="UP000192674"/>
    </source>
</evidence>
<dbReference type="GO" id="GO:0006633">
    <property type="term" value="P:fatty acid biosynthetic process"/>
    <property type="evidence" value="ECO:0007669"/>
    <property type="project" value="InterPro"/>
</dbReference>
<dbReference type="InterPro" id="IPR014031">
    <property type="entry name" value="Ketoacyl_synth_C"/>
</dbReference>
<keyword evidence="2" id="KW-0597">Phosphoprotein</keyword>
<name>A0A1Y5XM29_KIBAR</name>
<dbReference type="InterPro" id="IPR020841">
    <property type="entry name" value="PKS_Beta-ketoAc_synthase_dom"/>
</dbReference>
<dbReference type="Pfam" id="PF00109">
    <property type="entry name" value="ketoacyl-synt"/>
    <property type="match status" value="1"/>
</dbReference>
<dbReference type="PROSITE" id="PS00606">
    <property type="entry name" value="KS3_1"/>
    <property type="match status" value="1"/>
</dbReference>
<dbReference type="GO" id="GO:0071770">
    <property type="term" value="P:DIM/DIP cell wall layer assembly"/>
    <property type="evidence" value="ECO:0007669"/>
    <property type="project" value="TreeGrafter"/>
</dbReference>
<evidence type="ECO:0000256" key="1">
    <source>
        <dbReference type="ARBA" id="ARBA00022450"/>
    </source>
</evidence>
<protein>
    <submittedName>
        <fullName evidence="6">Thioester reductase domain-containing protein</fullName>
    </submittedName>
</protein>
<dbReference type="SUPFAM" id="SSF47336">
    <property type="entry name" value="ACP-like"/>
    <property type="match status" value="1"/>
</dbReference>
<dbReference type="PANTHER" id="PTHR43775:SF37">
    <property type="entry name" value="SI:DKEY-61P9.11"/>
    <property type="match status" value="1"/>
</dbReference>
<dbReference type="InterPro" id="IPR009081">
    <property type="entry name" value="PP-bd_ACP"/>
</dbReference>
<dbReference type="NCBIfam" id="TIGR01746">
    <property type="entry name" value="Thioester-redct"/>
    <property type="match status" value="1"/>
</dbReference>
<dbReference type="Proteomes" id="UP000192674">
    <property type="component" value="Unassembled WGS sequence"/>
</dbReference>
<dbReference type="PANTHER" id="PTHR43775">
    <property type="entry name" value="FATTY ACID SYNTHASE"/>
    <property type="match status" value="1"/>
</dbReference>
<evidence type="ECO:0000256" key="3">
    <source>
        <dbReference type="ARBA" id="ARBA00022679"/>
    </source>
</evidence>
<dbReference type="Pfam" id="PF00550">
    <property type="entry name" value="PP-binding"/>
    <property type="match status" value="1"/>
</dbReference>
<dbReference type="SUPFAM" id="SSF51735">
    <property type="entry name" value="NAD(P)-binding Rossmann-fold domains"/>
    <property type="match status" value="1"/>
</dbReference>
<dbReference type="GO" id="GO:0004315">
    <property type="term" value="F:3-oxoacyl-[acyl-carrier-protein] synthase activity"/>
    <property type="evidence" value="ECO:0007669"/>
    <property type="project" value="InterPro"/>
</dbReference>
<accession>A0A1Y5XM29</accession>
<sequence length="1036" mass="110716">MPLRETDIAVVGVGCRFPDAPTPERFWQNIDEGHVAIRELPDEVFRSAGVSEDVLRAPDFVRAAATLADPGDFAAEFFGFSPREAGVTDPAHRLMLEVCWEALEFAGHPPAKDGPVTGIFAGAGPSTYAFALQVAAARKGGIAGVIDEGDLYLGSAPDFLTSRAAYKLGLIGPSVTVQTACSSGLTAVHYAALSLLSGECDIALAGAAVVNEPLTGYRYRPDGLLSQDGLCRSFDARSTGTSFSSGVGVVALRRLSDALSSGDPVLAVIRGTAAGNDGAERSGFTAPSPAGVASVLSSALRAGDVSADQVRYVEAHGSGTALGDQIELRGIIDAIGTGGECGLGSVKTNIGHCGPAAGIAGLIKAINVARTGNLPPHPLFEIARDPGVLADSRFFVSAQAATAEGPYVLVNSMGLGGTIASAVLAPPPQPSRPSAPQRDVVRLILSARNRRELDAMSRNLADELDRGDLAIGDVEYTLRVGRRAFEERRVVTAPVDKLSAALRLPRPPAVRTARVDTPGEPTSDPYENWLRGLDVDWEELSKGEGRRVRLPSYPFSRRRFWAIGEPVAAVPVTETAQATDDVEASLLDLWRDLFGVDTIGVDDEFGSLGGTSLLSVRMALEIQDRHGAIVNVHRAGGSKATVRRIAEIVRGHQVADDDSALADADIELPLGPVSATGTGTDVLLTGATGFLGAFLLHELQLATSQRIHCVVRAADETEAWQRLQATAACYELPQPQPDRVSVIPADLRDIGEYLTDELARDVGHVMHCANKVVFTEPYRVLRHDNVLPMAELLRWMRRNGVPEFSFVSSTAATGYALGESHKVMETRQQPLDPHEGGYGVGKWVCERILERAEKDGMQVRIFRPGFILGARETGACNPNDVIWRLITSGLTVGAHPADERAWPMAPVDVVAKAIAELSRVPGSAGRAYHLIDQTSIGPKRLFELLAEAGMPTRPMDRGAWRELVAQRANGNEVLSSMALYEPDGYEDDGPNHMQAVAWRPWLAESGLDSALSGDLLRRCLKYLADRYPTFQELLPL</sequence>
<reference evidence="6 7" key="1">
    <citation type="submission" date="2017-04" db="EMBL/GenBank/DDBJ databases">
        <authorList>
            <person name="Afonso C.L."/>
            <person name="Miller P.J."/>
            <person name="Scott M.A."/>
            <person name="Spackman E."/>
            <person name="Goraichik I."/>
            <person name="Dimitrov K.M."/>
            <person name="Suarez D.L."/>
            <person name="Swayne D.E."/>
        </authorList>
    </citation>
    <scope>NUCLEOTIDE SEQUENCE [LARGE SCALE GENOMIC DNA]</scope>
    <source>
        <strain evidence="6 7">DSM 43828</strain>
    </source>
</reference>
<dbReference type="RefSeq" id="WP_235038732.1">
    <property type="nucleotide sequence ID" value="NZ_FWXV01000003.1"/>
</dbReference>
<dbReference type="EMBL" id="FWXV01000003">
    <property type="protein sequence ID" value="SMD05898.1"/>
    <property type="molecule type" value="Genomic_DNA"/>
</dbReference>
<dbReference type="Gene3D" id="3.40.50.720">
    <property type="entry name" value="NAD(P)-binding Rossmann-like Domain"/>
    <property type="match status" value="1"/>
</dbReference>
<dbReference type="Gene3D" id="1.10.1200.10">
    <property type="entry name" value="ACP-like"/>
    <property type="match status" value="1"/>
</dbReference>
<feature type="domain" description="Ketosynthase family 3 (KS3)" evidence="5">
    <location>
        <begin position="5"/>
        <end position="426"/>
    </location>
</feature>
<evidence type="ECO:0000259" key="5">
    <source>
        <dbReference type="PROSITE" id="PS52004"/>
    </source>
</evidence>
<dbReference type="PROSITE" id="PS50075">
    <property type="entry name" value="CARRIER"/>
    <property type="match status" value="1"/>
</dbReference>
<dbReference type="Gene3D" id="3.40.47.10">
    <property type="match status" value="1"/>
</dbReference>
<dbReference type="InterPro" id="IPR018201">
    <property type="entry name" value="Ketoacyl_synth_AS"/>
</dbReference>
<dbReference type="InterPro" id="IPR010080">
    <property type="entry name" value="Thioester_reductase-like_dom"/>
</dbReference>
<keyword evidence="1" id="KW-0596">Phosphopantetheine</keyword>
<organism evidence="6 7">
    <name type="scientific">Kibdelosporangium aridum</name>
    <dbReference type="NCBI Taxonomy" id="2030"/>
    <lineage>
        <taxon>Bacteria</taxon>
        <taxon>Bacillati</taxon>
        <taxon>Actinomycetota</taxon>
        <taxon>Actinomycetes</taxon>
        <taxon>Pseudonocardiales</taxon>
        <taxon>Pseudonocardiaceae</taxon>
        <taxon>Kibdelosporangium</taxon>
    </lineage>
</organism>
<dbReference type="PROSITE" id="PS52004">
    <property type="entry name" value="KS3_2"/>
    <property type="match status" value="1"/>
</dbReference>
<dbReference type="Pfam" id="PF07993">
    <property type="entry name" value="NAD_binding_4"/>
    <property type="match status" value="1"/>
</dbReference>
<evidence type="ECO:0000259" key="4">
    <source>
        <dbReference type="PROSITE" id="PS50075"/>
    </source>
</evidence>